<protein>
    <submittedName>
        <fullName evidence="2">Uncharacterized protein</fullName>
    </submittedName>
</protein>
<accession>A0A2K5ARW1</accession>
<keyword evidence="1" id="KW-0472">Membrane</keyword>
<keyword evidence="3" id="KW-1185">Reference proteome</keyword>
<gene>
    <name evidence="2" type="ORF">NCAV_1198</name>
</gene>
<dbReference type="AlphaFoldDB" id="A0A2K5ARW1"/>
<evidence type="ECO:0000256" key="1">
    <source>
        <dbReference type="SAM" id="Phobius"/>
    </source>
</evidence>
<feature type="transmembrane region" description="Helical" evidence="1">
    <location>
        <begin position="102"/>
        <end position="124"/>
    </location>
</feature>
<dbReference type="GeneID" id="41595204"/>
<dbReference type="EMBL" id="LT981265">
    <property type="protein sequence ID" value="SPC34365.1"/>
    <property type="molecule type" value="Genomic_DNA"/>
</dbReference>
<reference evidence="3" key="1">
    <citation type="submission" date="2018-01" db="EMBL/GenBank/DDBJ databases">
        <authorList>
            <person name="Kerou L M."/>
        </authorList>
    </citation>
    <scope>NUCLEOTIDE SEQUENCE [LARGE SCALE GENOMIC DNA]</scope>
    <source>
        <strain evidence="3">SCU2</strain>
    </source>
</reference>
<evidence type="ECO:0000313" key="3">
    <source>
        <dbReference type="Proteomes" id="UP000236248"/>
    </source>
</evidence>
<name>A0A2K5ARW1_9ARCH</name>
<feature type="transmembrane region" description="Helical" evidence="1">
    <location>
        <begin position="40"/>
        <end position="63"/>
    </location>
</feature>
<dbReference type="Proteomes" id="UP000236248">
    <property type="component" value="Chromosome NCAV"/>
</dbReference>
<evidence type="ECO:0000313" key="2">
    <source>
        <dbReference type="EMBL" id="SPC34365.1"/>
    </source>
</evidence>
<dbReference type="KEGG" id="ncv:NCAV_1198"/>
<feature type="transmembrane region" description="Helical" evidence="1">
    <location>
        <begin position="70"/>
        <end position="90"/>
    </location>
</feature>
<dbReference type="RefSeq" id="WP_103286967.1">
    <property type="nucleotide sequence ID" value="NZ_LT981265.1"/>
</dbReference>
<keyword evidence="1" id="KW-0812">Transmembrane</keyword>
<organism evidence="2 3">
    <name type="scientific">Candidatus Nitrosocaldus cavascurensis</name>
    <dbReference type="NCBI Taxonomy" id="2058097"/>
    <lineage>
        <taxon>Archaea</taxon>
        <taxon>Nitrososphaerota</taxon>
        <taxon>Nitrososphaeria</taxon>
        <taxon>Candidatus Nitrosocaldales</taxon>
        <taxon>Candidatus Nitrosocaldaceae</taxon>
        <taxon>Candidatus Nitrosocaldus</taxon>
    </lineage>
</organism>
<proteinExistence type="predicted"/>
<keyword evidence="1" id="KW-1133">Transmembrane helix</keyword>
<sequence>MQRMAFADKNVMTLLILAAIAIFSLPLVLPHITHESMIYHIYLHMIAFMVSIFLVIVSVLAYYRGRSRRLLFMMLALSMLTLAEFVNFITLTGNVPALLLPIINVELAHLLILAMLVLFMTGVIKMG</sequence>